<evidence type="ECO:0000313" key="2">
    <source>
        <dbReference type="EMBL" id="SVE26917.1"/>
    </source>
</evidence>
<evidence type="ECO:0000259" key="1">
    <source>
        <dbReference type="SMART" id="SM00507"/>
    </source>
</evidence>
<accession>A0A383C3B2</accession>
<feature type="non-terminal residue" evidence="2">
    <location>
        <position position="94"/>
    </location>
</feature>
<sequence>MTGKISDPSPRWRPVCGHCQTANYGKQPYAKGVTPFVTGTCSNKDGHLGFTCWTDFVNMPKDYKGRTQIDHIDGNPNHNDLSNLDELCQSCHSY</sequence>
<feature type="domain" description="HNH nuclease" evidence="1">
    <location>
        <begin position="42"/>
        <end position="93"/>
    </location>
</feature>
<dbReference type="InterPro" id="IPR003615">
    <property type="entry name" value="HNH_nuc"/>
</dbReference>
<name>A0A383C3B2_9ZZZZ</name>
<dbReference type="SMART" id="SM00507">
    <property type="entry name" value="HNHc"/>
    <property type="match status" value="1"/>
</dbReference>
<dbReference type="AlphaFoldDB" id="A0A383C3B2"/>
<gene>
    <name evidence="2" type="ORF">METZ01_LOCUS479771</name>
</gene>
<feature type="non-terminal residue" evidence="2">
    <location>
        <position position="1"/>
    </location>
</feature>
<organism evidence="2">
    <name type="scientific">marine metagenome</name>
    <dbReference type="NCBI Taxonomy" id="408172"/>
    <lineage>
        <taxon>unclassified sequences</taxon>
        <taxon>metagenomes</taxon>
        <taxon>ecological metagenomes</taxon>
    </lineage>
</organism>
<proteinExistence type="predicted"/>
<dbReference type="EMBL" id="UINC01205650">
    <property type="protein sequence ID" value="SVE26917.1"/>
    <property type="molecule type" value="Genomic_DNA"/>
</dbReference>
<protein>
    <recommendedName>
        <fullName evidence="1">HNH nuclease domain-containing protein</fullName>
    </recommendedName>
</protein>
<reference evidence="2" key="1">
    <citation type="submission" date="2018-05" db="EMBL/GenBank/DDBJ databases">
        <authorList>
            <person name="Lanie J.A."/>
            <person name="Ng W.-L."/>
            <person name="Kazmierczak K.M."/>
            <person name="Andrzejewski T.M."/>
            <person name="Davidsen T.M."/>
            <person name="Wayne K.J."/>
            <person name="Tettelin H."/>
            <person name="Glass J.I."/>
            <person name="Rusch D."/>
            <person name="Podicherti R."/>
            <person name="Tsui H.-C.T."/>
            <person name="Winkler M.E."/>
        </authorList>
    </citation>
    <scope>NUCLEOTIDE SEQUENCE</scope>
</reference>